<accession>A0A1B0AJN1</accession>
<reference evidence="1" key="2">
    <citation type="submission" date="2020-05" db="UniProtKB">
        <authorList>
            <consortium name="EnsemblMetazoa"/>
        </authorList>
    </citation>
    <scope>IDENTIFICATION</scope>
    <source>
        <strain evidence="1">IAEA</strain>
    </source>
</reference>
<organism evidence="1 2">
    <name type="scientific">Glossina pallidipes</name>
    <name type="common">Tsetse fly</name>
    <dbReference type="NCBI Taxonomy" id="7398"/>
    <lineage>
        <taxon>Eukaryota</taxon>
        <taxon>Metazoa</taxon>
        <taxon>Ecdysozoa</taxon>
        <taxon>Arthropoda</taxon>
        <taxon>Hexapoda</taxon>
        <taxon>Insecta</taxon>
        <taxon>Pterygota</taxon>
        <taxon>Neoptera</taxon>
        <taxon>Endopterygota</taxon>
        <taxon>Diptera</taxon>
        <taxon>Brachycera</taxon>
        <taxon>Muscomorpha</taxon>
        <taxon>Hippoboscoidea</taxon>
        <taxon>Glossinidae</taxon>
        <taxon>Glossina</taxon>
    </lineage>
</organism>
<proteinExistence type="predicted"/>
<sequence length="308" mass="34410">MSARSSAKLAYDNVRCKFFAGKSVPISDSDSIDFITIDPDCSMEMKKMCFVCASWLYRQETVKYLPGNSLPFLQRQSSSKSPKKCIYLIQFCGHKSTWKRCSNDGHKSWPTMAITKSSISDGKLHNTKMVNESVGFIANIIIGDALVRLQAASPLCNLAQHPYHEVFLLVLILYNITEVFESFEREMVDLTSFSTSLYQLAVSNSLNLPCDIDDARFFTGNSVPICDSDSIDFITIDPVCSMEMLTSEQKLRSCSLKASLGFDNALIFASGQLSHLLVWLNCISPPDNLDSLLLTLLEELPLQSLFVE</sequence>
<dbReference type="VEuPathDB" id="VectorBase:GPAI047963"/>
<dbReference type="Proteomes" id="UP000092445">
    <property type="component" value="Unassembled WGS sequence"/>
</dbReference>
<dbReference type="EnsemblMetazoa" id="GPAI047963-RA">
    <property type="protein sequence ID" value="GPAI047963-PA"/>
    <property type="gene ID" value="GPAI047963"/>
</dbReference>
<protein>
    <submittedName>
        <fullName evidence="1">Uncharacterized protein</fullName>
    </submittedName>
</protein>
<evidence type="ECO:0000313" key="1">
    <source>
        <dbReference type="EnsemblMetazoa" id="GPAI047963-PA"/>
    </source>
</evidence>
<keyword evidence="2" id="KW-1185">Reference proteome</keyword>
<name>A0A1B0AJN1_GLOPL</name>
<dbReference type="AlphaFoldDB" id="A0A1B0AJN1"/>
<reference evidence="2" key="1">
    <citation type="submission" date="2014-03" db="EMBL/GenBank/DDBJ databases">
        <authorList>
            <person name="Aksoy S."/>
            <person name="Warren W."/>
            <person name="Wilson R.K."/>
        </authorList>
    </citation>
    <scope>NUCLEOTIDE SEQUENCE [LARGE SCALE GENOMIC DNA]</scope>
    <source>
        <strain evidence="2">IAEA</strain>
    </source>
</reference>
<evidence type="ECO:0000313" key="2">
    <source>
        <dbReference type="Proteomes" id="UP000092445"/>
    </source>
</evidence>